<dbReference type="AlphaFoldDB" id="A0A1V1NUM9"/>
<protein>
    <submittedName>
        <fullName evidence="1">Uncharacterized protein</fullName>
    </submittedName>
</protein>
<comment type="caution">
    <text evidence="1">The sequence shown here is derived from an EMBL/GenBank/DDBJ whole genome shotgun (WGS) entry which is preliminary data.</text>
</comment>
<dbReference type="EMBL" id="ATBP01002114">
    <property type="protein sequence ID" value="ETR66268.1"/>
    <property type="molecule type" value="Genomic_DNA"/>
</dbReference>
<gene>
    <name evidence="1" type="ORF">OMM_13029</name>
</gene>
<evidence type="ECO:0000313" key="1">
    <source>
        <dbReference type="EMBL" id="ETR66268.1"/>
    </source>
</evidence>
<feature type="non-terminal residue" evidence="1">
    <location>
        <position position="85"/>
    </location>
</feature>
<sequence length="85" mass="9666">MRKDTRRGLCTSDDSVFLTDDYSRIQIFSPQSQSFNKAIIIAGSANNTFRDLIQLQANLAYQTLIQQQWKKENNKIILSSIAIGI</sequence>
<dbReference type="Proteomes" id="UP000189670">
    <property type="component" value="Unassembled WGS sequence"/>
</dbReference>
<evidence type="ECO:0000313" key="2">
    <source>
        <dbReference type="Proteomes" id="UP000189670"/>
    </source>
</evidence>
<proteinExistence type="predicted"/>
<accession>A0A1V1NUM9</accession>
<reference evidence="2" key="1">
    <citation type="submission" date="2012-11" db="EMBL/GenBank/DDBJ databases">
        <authorList>
            <person name="Lucero-Rivera Y.E."/>
            <person name="Tovar-Ramirez D."/>
        </authorList>
    </citation>
    <scope>NUCLEOTIDE SEQUENCE [LARGE SCALE GENOMIC DNA]</scope>
    <source>
        <strain evidence="2">Araruama</strain>
    </source>
</reference>
<organism evidence="1 2">
    <name type="scientific">Candidatus Magnetoglobus multicellularis str. Araruama</name>
    <dbReference type="NCBI Taxonomy" id="890399"/>
    <lineage>
        <taxon>Bacteria</taxon>
        <taxon>Pseudomonadati</taxon>
        <taxon>Thermodesulfobacteriota</taxon>
        <taxon>Desulfobacteria</taxon>
        <taxon>Desulfobacterales</taxon>
        <taxon>Desulfobacteraceae</taxon>
        <taxon>Candidatus Magnetoglobus</taxon>
    </lineage>
</organism>
<name>A0A1V1NUM9_9BACT</name>